<evidence type="ECO:0000256" key="10">
    <source>
        <dbReference type="SAM" id="Phobius"/>
    </source>
</evidence>
<keyword evidence="7 10" id="KW-1133">Transmembrane helix</keyword>
<feature type="transmembrane region" description="Helical" evidence="10">
    <location>
        <begin position="60"/>
        <end position="79"/>
    </location>
</feature>
<dbReference type="GO" id="GO:0015194">
    <property type="term" value="F:L-serine transmembrane transporter activity"/>
    <property type="evidence" value="ECO:0007669"/>
    <property type="project" value="TreeGrafter"/>
</dbReference>
<evidence type="ECO:0000256" key="4">
    <source>
        <dbReference type="ARBA" id="ARBA00022554"/>
    </source>
</evidence>
<keyword evidence="3" id="KW-0813">Transport</keyword>
<dbReference type="EMBL" id="HBIR01000870">
    <property type="protein sequence ID" value="CAE0521160.1"/>
    <property type="molecule type" value="Transcribed_RNA"/>
</dbReference>
<feature type="transmembrane region" description="Helical" evidence="10">
    <location>
        <begin position="289"/>
        <end position="312"/>
    </location>
</feature>
<feature type="compositionally biased region" description="Polar residues" evidence="9">
    <location>
        <begin position="1"/>
        <end position="11"/>
    </location>
</feature>
<organism evidence="12">
    <name type="scientific">Emiliania huxleyi</name>
    <name type="common">Coccolithophore</name>
    <name type="synonym">Pontosphaera huxleyi</name>
    <dbReference type="NCBI Taxonomy" id="2903"/>
    <lineage>
        <taxon>Eukaryota</taxon>
        <taxon>Haptista</taxon>
        <taxon>Haptophyta</taxon>
        <taxon>Prymnesiophyceae</taxon>
        <taxon>Isochrysidales</taxon>
        <taxon>Noelaerhabdaceae</taxon>
        <taxon>Emiliania</taxon>
    </lineage>
</organism>
<feature type="transmembrane region" description="Helical" evidence="10">
    <location>
        <begin position="27"/>
        <end position="48"/>
    </location>
</feature>
<evidence type="ECO:0000256" key="8">
    <source>
        <dbReference type="ARBA" id="ARBA00023136"/>
    </source>
</evidence>
<reference evidence="12" key="1">
    <citation type="submission" date="2021-01" db="EMBL/GenBank/DDBJ databases">
        <authorList>
            <person name="Corre E."/>
            <person name="Pelletier E."/>
            <person name="Niang G."/>
            <person name="Scheremetjew M."/>
            <person name="Finn R."/>
            <person name="Kale V."/>
            <person name="Holt S."/>
            <person name="Cochrane G."/>
            <person name="Meng A."/>
            <person name="Brown T."/>
            <person name="Cohen L."/>
        </authorList>
    </citation>
    <scope>NUCLEOTIDE SEQUENCE</scope>
    <source>
        <strain evidence="12">379</strain>
    </source>
</reference>
<feature type="transmembrane region" description="Helical" evidence="10">
    <location>
        <begin position="162"/>
        <end position="183"/>
    </location>
</feature>
<dbReference type="InterPro" id="IPR013057">
    <property type="entry name" value="AA_transpt_TM"/>
</dbReference>
<evidence type="ECO:0000256" key="6">
    <source>
        <dbReference type="ARBA" id="ARBA00022970"/>
    </source>
</evidence>
<evidence type="ECO:0000313" key="12">
    <source>
        <dbReference type="EMBL" id="CAE0521160.1"/>
    </source>
</evidence>
<feature type="transmembrane region" description="Helical" evidence="10">
    <location>
        <begin position="394"/>
        <end position="417"/>
    </location>
</feature>
<dbReference type="GO" id="GO:0015189">
    <property type="term" value="F:L-lysine transmembrane transporter activity"/>
    <property type="evidence" value="ECO:0007669"/>
    <property type="project" value="TreeGrafter"/>
</dbReference>
<evidence type="ECO:0000256" key="7">
    <source>
        <dbReference type="ARBA" id="ARBA00022989"/>
    </source>
</evidence>
<evidence type="ECO:0000259" key="11">
    <source>
        <dbReference type="Pfam" id="PF01490"/>
    </source>
</evidence>
<proteinExistence type="inferred from homology"/>
<evidence type="ECO:0000256" key="3">
    <source>
        <dbReference type="ARBA" id="ARBA00022448"/>
    </source>
</evidence>
<evidence type="ECO:0000256" key="2">
    <source>
        <dbReference type="ARBA" id="ARBA00008066"/>
    </source>
</evidence>
<name>A0A7S3REI2_EMIHU</name>
<keyword evidence="5 10" id="KW-0812">Transmembrane</keyword>
<feature type="transmembrane region" description="Helical" evidence="10">
    <location>
        <begin position="429"/>
        <end position="447"/>
    </location>
</feature>
<dbReference type="GO" id="GO:0005774">
    <property type="term" value="C:vacuolar membrane"/>
    <property type="evidence" value="ECO:0007669"/>
    <property type="project" value="UniProtKB-SubCell"/>
</dbReference>
<keyword evidence="4" id="KW-0926">Vacuole</keyword>
<feature type="transmembrane region" description="Helical" evidence="10">
    <location>
        <begin position="371"/>
        <end position="388"/>
    </location>
</feature>
<feature type="transmembrane region" description="Helical" evidence="10">
    <location>
        <begin position="108"/>
        <end position="126"/>
    </location>
</feature>
<dbReference type="Pfam" id="PF01490">
    <property type="entry name" value="Aa_trans"/>
    <property type="match status" value="1"/>
</dbReference>
<dbReference type="AlphaFoldDB" id="A0A7S3REI2"/>
<comment type="similarity">
    <text evidence="2">Belongs to the amino acid/polyamine transporter 2 family.</text>
</comment>
<gene>
    <name evidence="12" type="ORF">EHUX00137_LOCUS604</name>
</gene>
<feature type="transmembrane region" description="Helical" evidence="10">
    <location>
        <begin position="138"/>
        <end position="156"/>
    </location>
</feature>
<dbReference type="GO" id="GO:0005290">
    <property type="term" value="F:L-histidine transmembrane transporter activity"/>
    <property type="evidence" value="ECO:0007669"/>
    <property type="project" value="TreeGrafter"/>
</dbReference>
<dbReference type="GO" id="GO:0005302">
    <property type="term" value="F:L-tyrosine transmembrane transporter activity"/>
    <property type="evidence" value="ECO:0007669"/>
    <property type="project" value="TreeGrafter"/>
</dbReference>
<sequence>MTSMRPSSNDRLSQDALPLASPSGGKASVTSCIINLASTCMGTGILALPSAYHLGGFASGTLLCIASAGLCSLSLKLLLSSGEKVKAPATFATVCEAALPNSGLLIDFAVIINCVGCAASYLIVAADCFSALGFPRKTCVLVAILAVSPASLFRNLDTLKASSSVAICCLIGIVLMVVVMGVVPTGSAFDPCPGVSAKVGPHGHCGGPVTWGSTAPMRVFCTLPLFVNAYTCQQNVYNAVGELANPTAARKAQVVYGSPLLPLLLYLVIASCGYLTFGDNVTSNIINAYPVTPYVSAARTVLGIVVLCNYPLQMFPTRVSMLSIYELLVPPTDPEALRLSQPYFEYEHRESQAHRKGVGRGSLFLQSHREIGITVGVLFLTGFTAFSVTDLGAIVSLVGSTGATMIALIAPAAAHLLLTRSEPWDGVKYAAAGMLILGLLILPSKLFCE</sequence>
<evidence type="ECO:0000256" key="5">
    <source>
        <dbReference type="ARBA" id="ARBA00022692"/>
    </source>
</evidence>
<protein>
    <recommendedName>
        <fullName evidence="11">Amino acid transporter transmembrane domain-containing protein</fullName>
    </recommendedName>
</protein>
<feature type="transmembrane region" description="Helical" evidence="10">
    <location>
        <begin position="260"/>
        <end position="277"/>
    </location>
</feature>
<evidence type="ECO:0000256" key="1">
    <source>
        <dbReference type="ARBA" id="ARBA00004128"/>
    </source>
</evidence>
<dbReference type="PANTHER" id="PTHR22950">
    <property type="entry name" value="AMINO ACID TRANSPORTER"/>
    <property type="match status" value="1"/>
</dbReference>
<accession>A0A7S3REI2</accession>
<dbReference type="GO" id="GO:0061459">
    <property type="term" value="F:L-arginine transmembrane transporter activity"/>
    <property type="evidence" value="ECO:0007669"/>
    <property type="project" value="TreeGrafter"/>
</dbReference>
<dbReference type="GO" id="GO:0005313">
    <property type="term" value="F:L-glutamate transmembrane transporter activity"/>
    <property type="evidence" value="ECO:0007669"/>
    <property type="project" value="TreeGrafter"/>
</dbReference>
<feature type="region of interest" description="Disordered" evidence="9">
    <location>
        <begin position="1"/>
        <end position="25"/>
    </location>
</feature>
<keyword evidence="8 10" id="KW-0472">Membrane</keyword>
<comment type="subcellular location">
    <subcellularLocation>
        <location evidence="1">Vacuole membrane</location>
        <topology evidence="1">Multi-pass membrane protein</topology>
    </subcellularLocation>
</comment>
<keyword evidence="6" id="KW-0029">Amino-acid transport</keyword>
<evidence type="ECO:0000256" key="9">
    <source>
        <dbReference type="SAM" id="MobiDB-lite"/>
    </source>
</evidence>
<dbReference type="PANTHER" id="PTHR22950:SF678">
    <property type="entry name" value="VACUOLAR AMINO ACID TRANSPORTER 5-RELATED"/>
    <property type="match status" value="1"/>
</dbReference>
<feature type="domain" description="Amino acid transporter transmembrane" evidence="11">
    <location>
        <begin position="26"/>
        <end position="435"/>
    </location>
</feature>